<reference evidence="3" key="1">
    <citation type="submission" date="2023-06" db="EMBL/GenBank/DDBJ databases">
        <title>Genome-scale phylogeny and comparative genomics of the fungal order Sordariales.</title>
        <authorList>
            <consortium name="Lawrence Berkeley National Laboratory"/>
            <person name="Hensen N."/>
            <person name="Bonometti L."/>
            <person name="Westerberg I."/>
            <person name="Brannstrom I.O."/>
            <person name="Guillou S."/>
            <person name="Cros-Aarteil S."/>
            <person name="Calhoun S."/>
            <person name="Haridas S."/>
            <person name="Kuo A."/>
            <person name="Mondo S."/>
            <person name="Pangilinan J."/>
            <person name="Riley R."/>
            <person name="Labutti K."/>
            <person name="Andreopoulos B."/>
            <person name="Lipzen A."/>
            <person name="Chen C."/>
            <person name="Yanf M."/>
            <person name="Daum C."/>
            <person name="Ng V."/>
            <person name="Clum A."/>
            <person name="Steindorff A."/>
            <person name="Ohm R."/>
            <person name="Martin F."/>
            <person name="Silar P."/>
            <person name="Natvig D."/>
            <person name="Lalanne C."/>
            <person name="Gautier V."/>
            <person name="Ament-Velasquez S.L."/>
            <person name="Kruys A."/>
            <person name="Hutchinson M.I."/>
            <person name="Powell A.J."/>
            <person name="Barry K."/>
            <person name="Miller A.N."/>
            <person name="Grigoriev I.V."/>
            <person name="Debuchy R."/>
            <person name="Gladieux P."/>
            <person name="Thoren M.H."/>
            <person name="Johannesson H."/>
        </authorList>
    </citation>
    <scope>NUCLEOTIDE SEQUENCE</scope>
    <source>
        <strain evidence="3">PSN4</strain>
    </source>
</reference>
<keyword evidence="2" id="KW-0812">Transmembrane</keyword>
<gene>
    <name evidence="3" type="ORF">QBC47DRAFT_371765</name>
</gene>
<comment type="caution">
    <text evidence="3">The sequence shown here is derived from an EMBL/GenBank/DDBJ whole genome shotgun (WGS) entry which is preliminary data.</text>
</comment>
<evidence type="ECO:0000256" key="1">
    <source>
        <dbReference type="SAM" id="MobiDB-lite"/>
    </source>
</evidence>
<keyword evidence="4" id="KW-1185">Reference proteome</keyword>
<dbReference type="PANTHER" id="PTHR33604:SF3">
    <property type="entry name" value="OSJNBA0004B13.7 PROTEIN"/>
    <property type="match status" value="1"/>
</dbReference>
<feature type="region of interest" description="Disordered" evidence="1">
    <location>
        <begin position="76"/>
        <end position="136"/>
    </location>
</feature>
<dbReference type="EMBL" id="MU839828">
    <property type="protein sequence ID" value="KAK1759377.1"/>
    <property type="molecule type" value="Genomic_DNA"/>
</dbReference>
<keyword evidence="2" id="KW-0472">Membrane</keyword>
<dbReference type="PANTHER" id="PTHR33604">
    <property type="entry name" value="OSJNBA0004B13.7 PROTEIN"/>
    <property type="match status" value="1"/>
</dbReference>
<organism evidence="3 4">
    <name type="scientific">Echria macrotheca</name>
    <dbReference type="NCBI Taxonomy" id="438768"/>
    <lineage>
        <taxon>Eukaryota</taxon>
        <taxon>Fungi</taxon>
        <taxon>Dikarya</taxon>
        <taxon>Ascomycota</taxon>
        <taxon>Pezizomycotina</taxon>
        <taxon>Sordariomycetes</taxon>
        <taxon>Sordariomycetidae</taxon>
        <taxon>Sordariales</taxon>
        <taxon>Schizotheciaceae</taxon>
        <taxon>Echria</taxon>
    </lineage>
</organism>
<dbReference type="Proteomes" id="UP001239445">
    <property type="component" value="Unassembled WGS sequence"/>
</dbReference>
<feature type="compositionally biased region" description="Basic and acidic residues" evidence="1">
    <location>
        <begin position="109"/>
        <end position="127"/>
    </location>
</feature>
<protein>
    <recommendedName>
        <fullName evidence="5">Glycosyltransferase 2</fullName>
    </recommendedName>
</protein>
<evidence type="ECO:0000313" key="4">
    <source>
        <dbReference type="Proteomes" id="UP001239445"/>
    </source>
</evidence>
<proteinExistence type="predicted"/>
<evidence type="ECO:0000313" key="3">
    <source>
        <dbReference type="EMBL" id="KAK1759377.1"/>
    </source>
</evidence>
<evidence type="ECO:0000256" key="2">
    <source>
        <dbReference type="SAM" id="Phobius"/>
    </source>
</evidence>
<dbReference type="AlphaFoldDB" id="A0AAJ0BK24"/>
<feature type="transmembrane region" description="Helical" evidence="2">
    <location>
        <begin position="42"/>
        <end position="60"/>
    </location>
</feature>
<keyword evidence="2" id="KW-1133">Transmembrane helix</keyword>
<sequence>MTLWRTMGSLFLSDEELVKKDDDHKPTKASQWSPARAPPRKLLKRVALALAAGFLIYLFIHNVPTDVPIVDHRRPSYASKHASPGHGSEPPRSIPRPRPVTAPNWSKPSSDKKKDPKKDKDLKKDKAPSQSESGYDGPIRFENLAVSLHAISGTMGDYNENKNILFVASSLQSAALLLPMACQMGGELRSYVHFALMSRSVISMEELAEVNGVDEACHIIFHDARPDHAASSTDERFQRSVMRGMYHIHLYMHPQAVVVDAGDESALFIEAMRSQVNSMGAPLIEIPEDKSTQLSYLTKLDSSSLAVWHKVNIEILIQAAPGTSGNLIRLLKSLAAADFSASAVPHLTIELPSIVDPATAKFLETYEWPPASAYNPSRAKQLTLRHRIPLRDVTEEESSVRFLESFWPANSHYSHVLVLSPQVELSPSFYHYIKYSVLEYIYSRGAVAQQYDSRLMGISLDLPSTHLDGSKPFSPPSGKGDDAPTSFLWQTPSSNAVLFTGKKWVELHAFVTRLLEWQHARPQARAGLPSLFSDKLVSKRYPSWLEHALKLSRARGYWTLYPSRSTAETLAEVHQELYRPPEEYQNDVGYRGRMPDGGFLMAGSFMDSLPSRGNLLAFDDMPLLLWDGKPTALEKLDSYAAEYTAEIRRAVGGCEALSTADLLPRRSARDLFCVREE</sequence>
<name>A0AAJ0BK24_9PEZI</name>
<evidence type="ECO:0008006" key="5">
    <source>
        <dbReference type="Google" id="ProtNLM"/>
    </source>
</evidence>
<accession>A0AAJ0BK24</accession>